<proteinExistence type="predicted"/>
<protein>
    <recommendedName>
        <fullName evidence="3">Phage tail protein</fullName>
    </recommendedName>
</protein>
<dbReference type="KEGG" id="mcak:MCCS_16490"/>
<gene>
    <name evidence="1" type="ORF">MCCS_16490</name>
</gene>
<dbReference type="Proteomes" id="UP000194154">
    <property type="component" value="Chromosome"/>
</dbReference>
<dbReference type="OrthoDB" id="2417517at2"/>
<evidence type="ECO:0000313" key="1">
    <source>
        <dbReference type="EMBL" id="ARQ07286.1"/>
    </source>
</evidence>
<dbReference type="EMBL" id="CP021059">
    <property type="protein sequence ID" value="ARQ07286.1"/>
    <property type="molecule type" value="Genomic_DNA"/>
</dbReference>
<name>A0A1W7ACY7_9STAP</name>
<dbReference type="STRING" id="1855823.MCCS_16490"/>
<evidence type="ECO:0000313" key="2">
    <source>
        <dbReference type="Proteomes" id="UP000194154"/>
    </source>
</evidence>
<organism evidence="1 2">
    <name type="scientific">Macrococcoides canis</name>
    <dbReference type="NCBI Taxonomy" id="1855823"/>
    <lineage>
        <taxon>Bacteria</taxon>
        <taxon>Bacillati</taxon>
        <taxon>Bacillota</taxon>
        <taxon>Bacilli</taxon>
        <taxon>Bacillales</taxon>
        <taxon>Staphylococcaceae</taxon>
        <taxon>Macrococcoides</taxon>
    </lineage>
</organism>
<dbReference type="AlphaFoldDB" id="A0A1W7ACY7"/>
<reference evidence="1 2" key="1">
    <citation type="journal article" date="2017" name="Int. J. Syst. Evol. Microbiol.">
        <title>Macrococcus canis sp. nov., a skin bacterium associated with infections in dogs.</title>
        <authorList>
            <person name="Gobeli Brawand S."/>
            <person name="Cotting K."/>
            <person name="Gomez-Sanz E."/>
            <person name="Collaud A."/>
            <person name="Thomann A."/>
            <person name="Brodard I."/>
            <person name="Rodriguez-Campos S."/>
            <person name="Strauss C."/>
            <person name="Perreten V."/>
        </authorList>
    </citation>
    <scope>NUCLEOTIDE SEQUENCE [LARGE SCALE GENOMIC DNA]</scope>
    <source>
        <strain evidence="1 2">KM45013</strain>
    </source>
</reference>
<evidence type="ECO:0008006" key="3">
    <source>
        <dbReference type="Google" id="ProtNLM"/>
    </source>
</evidence>
<accession>A0A1W7ACY7</accession>
<sequence length="190" mass="21421">MAANNWTVVTIPTKVEQALAKATDYAISASTEIGHEIENNLKERLVGNKKDWFQESFEETIEITFPYDSNEKRDQELVEAIQRGEQMRTWLINNKVVTYTDNSTGSPVEKEGHNSVFAYIVPESRSLKIDDESEELEASFKVKLNSARGNEPKLPDVILDASIAKQVLYETIGQETGDYEDVAYQNAPTV</sequence>
<dbReference type="GeneID" id="35295756"/>
<dbReference type="RefSeq" id="WP_086042855.1">
    <property type="nucleotide sequence ID" value="NZ_CBCRZA010000015.1"/>
</dbReference>
<keyword evidence="2" id="KW-1185">Reference proteome</keyword>